<dbReference type="GO" id="GO:0006487">
    <property type="term" value="P:protein N-linked glycosylation"/>
    <property type="evidence" value="ECO:0007669"/>
    <property type="project" value="TreeGrafter"/>
</dbReference>
<organism evidence="2 3">
    <name type="scientific">Tuber borchii</name>
    <name type="common">White truffle</name>
    <dbReference type="NCBI Taxonomy" id="42251"/>
    <lineage>
        <taxon>Eukaryota</taxon>
        <taxon>Fungi</taxon>
        <taxon>Dikarya</taxon>
        <taxon>Ascomycota</taxon>
        <taxon>Pezizomycotina</taxon>
        <taxon>Pezizomycetes</taxon>
        <taxon>Pezizales</taxon>
        <taxon>Tuberaceae</taxon>
        <taxon>Tuber</taxon>
    </lineage>
</organism>
<dbReference type="Proteomes" id="UP000244722">
    <property type="component" value="Unassembled WGS sequence"/>
</dbReference>
<protein>
    <submittedName>
        <fullName evidence="2">Uncharacterized protein</fullName>
    </submittedName>
</protein>
<dbReference type="AlphaFoldDB" id="A0A2T7A257"/>
<dbReference type="OrthoDB" id="2392789at2759"/>
<dbReference type="PANTHER" id="PTHR13132:SF29">
    <property type="entry name" value="ALPHA-(1,6)-FUCOSYLTRANSFERASE"/>
    <property type="match status" value="1"/>
</dbReference>
<dbReference type="GO" id="GO:0046921">
    <property type="term" value="F:alpha-(1-&gt;6)-fucosyltransferase activity"/>
    <property type="evidence" value="ECO:0007669"/>
    <property type="project" value="TreeGrafter"/>
</dbReference>
<comment type="caution">
    <text evidence="2">The sequence shown here is derived from an EMBL/GenBank/DDBJ whole genome shotgun (WGS) entry which is preliminary data.</text>
</comment>
<sequence length="467" mass="52140">MPSSSLTNPRYRSAAEEPFLSQHKKDHRLRSVGPRLTRGRVFLIAIVLSSIVWLLLVFQPSTPLKSNKIDPASITSVEPTLLDYGEGNQKWTWKLPANLGGLLRPQVYGEMCRAAHRASDSAAGHGRHAHHGYYWVDQHFLNPRVEDAAFSRGVCKRSLTYMLDSPDPGLGSMLLGLWSAYGLAVRENRTFFVDDSNWSWGTYATYFLPRKPTCRPPPPNLVLPCPHQVPHLLVAHSTTSATFGHAFTDFFEDARKMRVQRQHKIFALARSGYEALFRLRLSAADEEAVELRKKQLEEETSGNEKILAMQIRRGDGKDKAFEWRETGHVPVSHYANLISSAAATAGGNATILLSSDDPEIYSLPEFANYIPAQSLPPSPSTRSLLPGGWTRQAFENARASGGDVVVDLAREYFRDVKILGETTEELFCGGNGNTCRVLAVVMGWQKAVEEEGWVNVDDDRGWFGVDW</sequence>
<keyword evidence="3" id="KW-1185">Reference proteome</keyword>
<reference evidence="2 3" key="1">
    <citation type="submission" date="2017-04" db="EMBL/GenBank/DDBJ databases">
        <title>Draft genome sequence of Tuber borchii Vittad., a whitish edible truffle.</title>
        <authorList>
            <consortium name="DOE Joint Genome Institute"/>
            <person name="Murat C."/>
            <person name="Kuo A."/>
            <person name="Barry K.W."/>
            <person name="Clum A."/>
            <person name="Dockter R.B."/>
            <person name="Fauchery L."/>
            <person name="Iotti M."/>
            <person name="Kohler A."/>
            <person name="Labutti K."/>
            <person name="Lindquist E.A."/>
            <person name="Lipzen A."/>
            <person name="Ohm R.A."/>
            <person name="Wang M."/>
            <person name="Grigoriev I.V."/>
            <person name="Zambonelli A."/>
            <person name="Martin F.M."/>
        </authorList>
    </citation>
    <scope>NUCLEOTIDE SEQUENCE [LARGE SCALE GENOMIC DNA]</scope>
    <source>
        <strain evidence="2 3">Tbo3840</strain>
    </source>
</reference>
<name>A0A2T7A257_TUBBO</name>
<evidence type="ECO:0000313" key="2">
    <source>
        <dbReference type="EMBL" id="PUU81830.1"/>
    </source>
</evidence>
<dbReference type="EMBL" id="NESQ01000038">
    <property type="protein sequence ID" value="PUU81830.1"/>
    <property type="molecule type" value="Genomic_DNA"/>
</dbReference>
<dbReference type="Gene3D" id="3.40.50.11350">
    <property type="match status" value="1"/>
</dbReference>
<proteinExistence type="predicted"/>
<evidence type="ECO:0000313" key="3">
    <source>
        <dbReference type="Proteomes" id="UP000244722"/>
    </source>
</evidence>
<keyword evidence="1" id="KW-0812">Transmembrane</keyword>
<keyword evidence="1" id="KW-1133">Transmembrane helix</keyword>
<accession>A0A2T7A257</accession>
<evidence type="ECO:0000256" key="1">
    <source>
        <dbReference type="SAM" id="Phobius"/>
    </source>
</evidence>
<dbReference type="PANTHER" id="PTHR13132">
    <property type="entry name" value="ALPHA- 1,6 -FUCOSYLTRANSFERASE"/>
    <property type="match status" value="1"/>
</dbReference>
<gene>
    <name evidence="2" type="ORF">B9Z19DRAFT_970332</name>
</gene>
<keyword evidence="1" id="KW-0472">Membrane</keyword>
<feature type="transmembrane region" description="Helical" evidence="1">
    <location>
        <begin position="40"/>
        <end position="58"/>
    </location>
</feature>